<keyword evidence="12" id="KW-1185">Reference proteome</keyword>
<evidence type="ECO:0000256" key="6">
    <source>
        <dbReference type="ARBA" id="ARBA00048508"/>
    </source>
</evidence>
<keyword evidence="4 8" id="KW-0521">NADP</keyword>
<comment type="caution">
    <text evidence="11">The sequence shown here is derived from an EMBL/GenBank/DDBJ whole genome shotgun (WGS) entry which is preliminary data.</text>
</comment>
<dbReference type="UniPathway" id="UPA00094"/>
<reference evidence="11 12" key="1">
    <citation type="journal article" date="2018" name="BMC Genomics">
        <title>Whole genome sequencing and function prediction of 133 gut anaerobes isolated from chicken caecum in pure cultures.</title>
        <authorList>
            <person name="Medvecky M."/>
            <person name="Cejkova D."/>
            <person name="Polansky O."/>
            <person name="Karasova D."/>
            <person name="Kubasova T."/>
            <person name="Cizek A."/>
            <person name="Rychlik I."/>
        </authorList>
    </citation>
    <scope>NUCLEOTIDE SEQUENCE [LARGE SCALE GENOMIC DNA]</scope>
    <source>
        <strain evidence="11 12">An13</strain>
    </source>
</reference>
<comment type="catalytic activity">
    <reaction evidence="6 9">
        <text>a (3R)-hydroxyacyl-[ACP] + NADP(+) = a 3-oxoacyl-[ACP] + NADPH + H(+)</text>
        <dbReference type="Rhea" id="RHEA:17397"/>
        <dbReference type="Rhea" id="RHEA-COMP:9916"/>
        <dbReference type="Rhea" id="RHEA-COMP:9945"/>
        <dbReference type="ChEBI" id="CHEBI:15378"/>
        <dbReference type="ChEBI" id="CHEBI:57783"/>
        <dbReference type="ChEBI" id="CHEBI:58349"/>
        <dbReference type="ChEBI" id="CHEBI:78776"/>
        <dbReference type="ChEBI" id="CHEBI:78827"/>
        <dbReference type="EC" id="1.1.1.100"/>
    </reaction>
</comment>
<dbReference type="InterPro" id="IPR011284">
    <property type="entry name" value="3oxo_ACP_reduc"/>
</dbReference>
<dbReference type="NCBIfam" id="NF009466">
    <property type="entry name" value="PRK12826.1-2"/>
    <property type="match status" value="1"/>
</dbReference>
<dbReference type="EMBL" id="NFLJ01000017">
    <property type="protein sequence ID" value="OUQ34391.1"/>
    <property type="molecule type" value="Genomic_DNA"/>
</dbReference>
<dbReference type="AlphaFoldDB" id="A0A1Y4SZL9"/>
<comment type="function">
    <text evidence="9">Catalyzes the NADPH-dependent reduction of beta-ketoacyl-ACP substrates to beta-hydroxyacyl-ACP products, the first reductive step in the elongation cycle of fatty acid biosynthesis.</text>
</comment>
<feature type="active site" description="Proton acceptor" evidence="7">
    <location>
        <position position="152"/>
    </location>
</feature>
<dbReference type="GO" id="GO:0051287">
    <property type="term" value="F:NAD binding"/>
    <property type="evidence" value="ECO:0007669"/>
    <property type="project" value="UniProtKB-UniRule"/>
</dbReference>
<dbReference type="InterPro" id="IPR057326">
    <property type="entry name" value="KR_dom"/>
</dbReference>
<keyword evidence="9" id="KW-0276">Fatty acid metabolism</keyword>
<dbReference type="NCBIfam" id="TIGR01830">
    <property type="entry name" value="3oxo_ACP_reduc"/>
    <property type="match status" value="1"/>
</dbReference>
<evidence type="ECO:0000256" key="3">
    <source>
        <dbReference type="ARBA" id="ARBA00012948"/>
    </source>
</evidence>
<evidence type="ECO:0000313" key="11">
    <source>
        <dbReference type="EMBL" id="OUQ34391.1"/>
    </source>
</evidence>
<name>A0A1Y4SZL9_9FIRM</name>
<protein>
    <recommendedName>
        <fullName evidence="3 9">3-oxoacyl-[acyl-carrier-protein] reductase</fullName>
        <ecNumber evidence="3 9">1.1.1.100</ecNumber>
    </recommendedName>
</protein>
<dbReference type="InterPro" id="IPR050259">
    <property type="entry name" value="SDR"/>
</dbReference>
<feature type="binding site" evidence="8">
    <location>
        <position position="185"/>
    </location>
    <ligand>
        <name>NADP(+)</name>
        <dbReference type="ChEBI" id="CHEBI:58349"/>
    </ligand>
</feature>
<dbReference type="InterPro" id="IPR002347">
    <property type="entry name" value="SDR_fam"/>
</dbReference>
<dbReference type="GO" id="GO:0006633">
    <property type="term" value="P:fatty acid biosynthetic process"/>
    <property type="evidence" value="ECO:0007669"/>
    <property type="project" value="UniProtKB-UniPathway"/>
</dbReference>
<feature type="binding site" evidence="8">
    <location>
        <begin position="152"/>
        <end position="156"/>
    </location>
    <ligand>
        <name>NADP(+)</name>
        <dbReference type="ChEBI" id="CHEBI:58349"/>
    </ligand>
</feature>
<dbReference type="Proteomes" id="UP000195305">
    <property type="component" value="Unassembled WGS sequence"/>
</dbReference>
<keyword evidence="9" id="KW-0275">Fatty acid biosynthesis</keyword>
<evidence type="ECO:0000256" key="4">
    <source>
        <dbReference type="ARBA" id="ARBA00022857"/>
    </source>
</evidence>
<evidence type="ECO:0000256" key="2">
    <source>
        <dbReference type="ARBA" id="ARBA00006484"/>
    </source>
</evidence>
<dbReference type="PANTHER" id="PTHR42879:SF2">
    <property type="entry name" value="3-OXOACYL-[ACYL-CARRIER-PROTEIN] REDUCTASE FABG"/>
    <property type="match status" value="1"/>
</dbReference>
<dbReference type="Gene3D" id="3.40.50.720">
    <property type="entry name" value="NAD(P)-binding Rossmann-like Domain"/>
    <property type="match status" value="1"/>
</dbReference>
<organism evidence="11 12">
    <name type="scientific">Massilimicrobiota timonensis</name>
    <dbReference type="NCBI Taxonomy" id="1776392"/>
    <lineage>
        <taxon>Bacteria</taxon>
        <taxon>Bacillati</taxon>
        <taxon>Bacillota</taxon>
        <taxon>Erysipelotrichia</taxon>
        <taxon>Erysipelotrichales</taxon>
        <taxon>Erysipelotrichaceae</taxon>
        <taxon>Massilimicrobiota</taxon>
    </lineage>
</organism>
<feature type="domain" description="Ketoreductase" evidence="10">
    <location>
        <begin position="3"/>
        <end position="183"/>
    </location>
</feature>
<dbReference type="CDD" id="cd05333">
    <property type="entry name" value="BKR_SDR_c"/>
    <property type="match status" value="1"/>
</dbReference>
<sequence>MGKVALITGASRGIGKAIALKFASEGYDIAINYIGNQEEALEVQKECCQYGVQAMIHEGDVTDYDAMDQMMKTVLEKLGSIDVLVNNSGITKDQLLLKMNTQSFMDVIDVNLKGTFNTIKAVSRIMMKQRNGVIINMASVIGIIGNVGQANYAASKAGVIALTKSVAKELAPRHIRANAIAPGFIATKMTEVLSDDTKDNILKNIPLQKMGEPEDVANVAYFLASDSAKYITGQVINVDGGMVM</sequence>
<dbReference type="SMART" id="SM00822">
    <property type="entry name" value="PKS_KR"/>
    <property type="match status" value="1"/>
</dbReference>
<keyword evidence="9" id="KW-0443">Lipid metabolism</keyword>
<feature type="binding site" evidence="8">
    <location>
        <position position="87"/>
    </location>
    <ligand>
        <name>NADP(+)</name>
        <dbReference type="ChEBI" id="CHEBI:58349"/>
    </ligand>
</feature>
<feature type="binding site" evidence="8">
    <location>
        <begin position="9"/>
        <end position="12"/>
    </location>
    <ligand>
        <name>NADP(+)</name>
        <dbReference type="ChEBI" id="CHEBI:58349"/>
    </ligand>
</feature>
<dbReference type="FunFam" id="3.40.50.720:FF:000115">
    <property type="entry name" value="3-oxoacyl-[acyl-carrier-protein] reductase FabG"/>
    <property type="match status" value="1"/>
</dbReference>
<evidence type="ECO:0000259" key="10">
    <source>
        <dbReference type="SMART" id="SM00822"/>
    </source>
</evidence>
<gene>
    <name evidence="11" type="ORF">B5E75_07060</name>
</gene>
<dbReference type="RefSeq" id="WP_087358059.1">
    <property type="nucleotide sequence ID" value="NZ_AP031415.1"/>
</dbReference>
<dbReference type="PANTHER" id="PTHR42879">
    <property type="entry name" value="3-OXOACYL-(ACYL-CARRIER-PROTEIN) REDUCTASE"/>
    <property type="match status" value="1"/>
</dbReference>
<evidence type="ECO:0000313" key="12">
    <source>
        <dbReference type="Proteomes" id="UP000195305"/>
    </source>
</evidence>
<evidence type="ECO:0000256" key="1">
    <source>
        <dbReference type="ARBA" id="ARBA00005194"/>
    </source>
</evidence>
<dbReference type="InterPro" id="IPR020904">
    <property type="entry name" value="Sc_DH/Rdtase_CS"/>
</dbReference>
<dbReference type="Pfam" id="PF13561">
    <property type="entry name" value="adh_short_C2"/>
    <property type="match status" value="1"/>
</dbReference>
<accession>A0A1Y4SZL9</accession>
<keyword evidence="5 9" id="KW-0560">Oxidoreductase</keyword>
<dbReference type="PROSITE" id="PS00061">
    <property type="entry name" value="ADH_SHORT"/>
    <property type="match status" value="1"/>
</dbReference>
<dbReference type="NCBIfam" id="NF005559">
    <property type="entry name" value="PRK07231.1"/>
    <property type="match status" value="1"/>
</dbReference>
<dbReference type="OrthoDB" id="9803333at2"/>
<dbReference type="SUPFAM" id="SSF51735">
    <property type="entry name" value="NAD(P)-binding Rossmann-fold domains"/>
    <property type="match status" value="1"/>
</dbReference>
<dbReference type="GO" id="GO:0004316">
    <property type="term" value="F:3-oxoacyl-[acyl-carrier-protein] reductase (NADPH) activity"/>
    <property type="evidence" value="ECO:0007669"/>
    <property type="project" value="UniProtKB-UniRule"/>
</dbReference>
<dbReference type="InterPro" id="IPR036291">
    <property type="entry name" value="NAD(P)-bd_dom_sf"/>
</dbReference>
<evidence type="ECO:0000256" key="5">
    <source>
        <dbReference type="ARBA" id="ARBA00023002"/>
    </source>
</evidence>
<evidence type="ECO:0000256" key="8">
    <source>
        <dbReference type="PIRSR" id="PIRSR611284-2"/>
    </source>
</evidence>
<comment type="pathway">
    <text evidence="1 9">Lipid metabolism; fatty acid biosynthesis.</text>
</comment>
<comment type="similarity">
    <text evidence="2 9">Belongs to the short-chain dehydrogenases/reductases (SDR) family.</text>
</comment>
<comment type="subunit">
    <text evidence="9">Homotetramer.</text>
</comment>
<dbReference type="PRINTS" id="PR00081">
    <property type="entry name" value="GDHRDH"/>
</dbReference>
<keyword evidence="9" id="KW-0444">Lipid biosynthesis</keyword>
<evidence type="ECO:0000256" key="7">
    <source>
        <dbReference type="PIRSR" id="PIRSR611284-1"/>
    </source>
</evidence>
<proteinExistence type="inferred from homology"/>
<dbReference type="EC" id="1.1.1.100" evidence="3 9"/>
<dbReference type="PRINTS" id="PR00080">
    <property type="entry name" value="SDRFAMILY"/>
</dbReference>
<evidence type="ECO:0000256" key="9">
    <source>
        <dbReference type="RuleBase" id="RU366074"/>
    </source>
</evidence>